<comment type="caution">
    <text evidence="2">The sequence shown here is derived from an EMBL/GenBank/DDBJ whole genome shotgun (WGS) entry which is preliminary data.</text>
</comment>
<gene>
    <name evidence="2" type="ORF">Scep_028102</name>
</gene>
<dbReference type="EMBL" id="JBBNAG010000012">
    <property type="protein sequence ID" value="KAK9089020.1"/>
    <property type="molecule type" value="Genomic_DNA"/>
</dbReference>
<organism evidence="2 3">
    <name type="scientific">Stephania cephalantha</name>
    <dbReference type="NCBI Taxonomy" id="152367"/>
    <lineage>
        <taxon>Eukaryota</taxon>
        <taxon>Viridiplantae</taxon>
        <taxon>Streptophyta</taxon>
        <taxon>Embryophyta</taxon>
        <taxon>Tracheophyta</taxon>
        <taxon>Spermatophyta</taxon>
        <taxon>Magnoliopsida</taxon>
        <taxon>Ranunculales</taxon>
        <taxon>Menispermaceae</taxon>
        <taxon>Menispermoideae</taxon>
        <taxon>Cissampelideae</taxon>
        <taxon>Stephania</taxon>
    </lineage>
</organism>
<name>A0AAP0E971_9MAGN</name>
<evidence type="ECO:0000313" key="3">
    <source>
        <dbReference type="Proteomes" id="UP001419268"/>
    </source>
</evidence>
<keyword evidence="3" id="KW-1185">Reference proteome</keyword>
<evidence type="ECO:0000313" key="2">
    <source>
        <dbReference type="EMBL" id="KAK9089020.1"/>
    </source>
</evidence>
<dbReference type="AlphaFoldDB" id="A0AAP0E971"/>
<feature type="region of interest" description="Disordered" evidence="1">
    <location>
        <begin position="1"/>
        <end position="79"/>
    </location>
</feature>
<proteinExistence type="predicted"/>
<reference evidence="2 3" key="1">
    <citation type="submission" date="2024-01" db="EMBL/GenBank/DDBJ databases">
        <title>Genome assemblies of Stephania.</title>
        <authorList>
            <person name="Yang L."/>
        </authorList>
    </citation>
    <scope>NUCLEOTIDE SEQUENCE [LARGE SCALE GENOMIC DNA]</scope>
    <source>
        <strain evidence="2">JXDWG</strain>
        <tissue evidence="2">Leaf</tissue>
    </source>
</reference>
<sequence length="188" mass="21557">MKEKSRKKAKLSESGGEDAQHKSDPNKTSCEENGKSKRKLGASQNDMDFGDKVKSKKVVKDKEEKWKKEKKNKNKDSITVSSVEVIKDGSVGKDKGIEGFDYYGSDIMKEKRKKKKKKKKSYESNVVEFVNSKISEEKNCVGGQFRIEAEHVKEKKKGNKLLTLDACCVGDVNWDALIPDRFRFWRKR</sequence>
<evidence type="ECO:0000256" key="1">
    <source>
        <dbReference type="SAM" id="MobiDB-lite"/>
    </source>
</evidence>
<accession>A0AAP0E971</accession>
<feature type="compositionally biased region" description="Basic and acidic residues" evidence="1">
    <location>
        <begin position="49"/>
        <end position="67"/>
    </location>
</feature>
<feature type="compositionally biased region" description="Basic and acidic residues" evidence="1">
    <location>
        <begin position="18"/>
        <end position="35"/>
    </location>
</feature>
<protein>
    <submittedName>
        <fullName evidence="2">Uncharacterized protein</fullName>
    </submittedName>
</protein>
<dbReference type="Proteomes" id="UP001419268">
    <property type="component" value="Unassembled WGS sequence"/>
</dbReference>